<reference evidence="3" key="1">
    <citation type="submission" date="2019-10" db="EMBL/GenBank/DDBJ databases">
        <authorList>
            <person name="Zhang R."/>
            <person name="Pan Y."/>
            <person name="Wang J."/>
            <person name="Ma R."/>
            <person name="Yu S."/>
        </authorList>
    </citation>
    <scope>NUCLEOTIDE SEQUENCE</scope>
    <source>
        <strain evidence="3">LA-IB0</strain>
        <tissue evidence="3">Leaf</tissue>
    </source>
</reference>
<name>A0AAV6Y1H4_9LAMI</name>
<dbReference type="Pfam" id="PF00078">
    <property type="entry name" value="RVT_1"/>
    <property type="match status" value="1"/>
</dbReference>
<dbReference type="GO" id="GO:0004523">
    <property type="term" value="F:RNA-DNA hybrid ribonuclease activity"/>
    <property type="evidence" value="ECO:0007669"/>
    <property type="project" value="InterPro"/>
</dbReference>
<dbReference type="SUPFAM" id="SSF56672">
    <property type="entry name" value="DNA/RNA polymerases"/>
    <property type="match status" value="1"/>
</dbReference>
<gene>
    <name evidence="3" type="ORF">BUALT_Bualt02G0038600</name>
</gene>
<evidence type="ECO:0000259" key="1">
    <source>
        <dbReference type="Pfam" id="PF00078"/>
    </source>
</evidence>
<dbReference type="InterPro" id="IPR040256">
    <property type="entry name" value="At4g02000-like"/>
</dbReference>
<dbReference type="InterPro" id="IPR043502">
    <property type="entry name" value="DNA/RNA_pol_sf"/>
</dbReference>
<protein>
    <recommendedName>
        <fullName evidence="5">Reverse transcriptase domain-containing protein</fullName>
    </recommendedName>
</protein>
<proteinExistence type="predicted"/>
<sequence length="389" mass="44283">MAPWSFRGYLVAIKMWDPEQALPDIDFSTSQMWIQAFNLPVILINNETAKKIGDSIGVFIKADLAKESYKWRKFLRIRVELNLLAPLKESIPLISESGKSIQVKIRSPFGNFRSSRGIRQGDPLSPYLFIIYFDLLSRIIYRAESNALLHGVKACRSAPPISHLMYADDLVIFCHANTEEANHLKLCLNQFSEPDSLEHLFIRCPVAQQVSLVSRNFRLLLFEHCRIDEWLRILLTFDRQLFPSLDLCWEFLTFSVGAMGLIWNSRNKLLFESTPVDVLRIAQLAENLAIEHVKAQHASFKDGKVAAALLVRNSFGAVVFAAAFSDWCHNVVVAEAFAIAKALFILDKTRYQQVLFESDSLLAVNMILHDSIPPRIGQPKSTLKRLKFC</sequence>
<evidence type="ECO:0008006" key="5">
    <source>
        <dbReference type="Google" id="ProtNLM"/>
    </source>
</evidence>
<dbReference type="Proteomes" id="UP000826271">
    <property type="component" value="Unassembled WGS sequence"/>
</dbReference>
<evidence type="ECO:0000313" key="3">
    <source>
        <dbReference type="EMBL" id="KAG8387605.1"/>
    </source>
</evidence>
<dbReference type="Pfam" id="PF13456">
    <property type="entry name" value="RVT_3"/>
    <property type="match status" value="1"/>
</dbReference>
<dbReference type="InterPro" id="IPR000477">
    <property type="entry name" value="RT_dom"/>
</dbReference>
<comment type="caution">
    <text evidence="3">The sequence shown here is derived from an EMBL/GenBank/DDBJ whole genome shotgun (WGS) entry which is preliminary data.</text>
</comment>
<organism evidence="3 4">
    <name type="scientific">Buddleja alternifolia</name>
    <dbReference type="NCBI Taxonomy" id="168488"/>
    <lineage>
        <taxon>Eukaryota</taxon>
        <taxon>Viridiplantae</taxon>
        <taxon>Streptophyta</taxon>
        <taxon>Embryophyta</taxon>
        <taxon>Tracheophyta</taxon>
        <taxon>Spermatophyta</taxon>
        <taxon>Magnoliopsida</taxon>
        <taxon>eudicotyledons</taxon>
        <taxon>Gunneridae</taxon>
        <taxon>Pentapetalae</taxon>
        <taxon>asterids</taxon>
        <taxon>lamiids</taxon>
        <taxon>Lamiales</taxon>
        <taxon>Scrophulariaceae</taxon>
        <taxon>Buddlejeae</taxon>
        <taxon>Buddleja</taxon>
    </lineage>
</organism>
<evidence type="ECO:0000259" key="2">
    <source>
        <dbReference type="Pfam" id="PF13456"/>
    </source>
</evidence>
<dbReference type="PANTHER" id="PTHR31286:SF167">
    <property type="entry name" value="OS09G0268800 PROTEIN"/>
    <property type="match status" value="1"/>
</dbReference>
<evidence type="ECO:0000313" key="4">
    <source>
        <dbReference type="Proteomes" id="UP000826271"/>
    </source>
</evidence>
<dbReference type="AlphaFoldDB" id="A0AAV6Y1H4"/>
<dbReference type="GO" id="GO:0003676">
    <property type="term" value="F:nucleic acid binding"/>
    <property type="evidence" value="ECO:0007669"/>
    <property type="project" value="InterPro"/>
</dbReference>
<dbReference type="EMBL" id="WHWC01000002">
    <property type="protein sequence ID" value="KAG8387605.1"/>
    <property type="molecule type" value="Genomic_DNA"/>
</dbReference>
<accession>A0AAV6Y1H4</accession>
<keyword evidence="4" id="KW-1185">Reference proteome</keyword>
<feature type="domain" description="RNase H type-1" evidence="2">
    <location>
        <begin position="300"/>
        <end position="367"/>
    </location>
</feature>
<dbReference type="InterPro" id="IPR002156">
    <property type="entry name" value="RNaseH_domain"/>
</dbReference>
<dbReference type="PANTHER" id="PTHR31286">
    <property type="entry name" value="GLYCINE-RICH CELL WALL STRUCTURAL PROTEIN 1.8-LIKE"/>
    <property type="match status" value="1"/>
</dbReference>
<feature type="domain" description="Reverse transcriptase" evidence="1">
    <location>
        <begin position="102"/>
        <end position="192"/>
    </location>
</feature>